<dbReference type="EMBL" id="JFHD01000004">
    <property type="protein sequence ID" value="KDR32131.1"/>
    <property type="molecule type" value="Genomic_DNA"/>
</dbReference>
<reference evidence="1 2" key="1">
    <citation type="submission" date="2014-03" db="EMBL/GenBank/DDBJ databases">
        <title>Draft Genome Sequences of Four Burkholderia Strains.</title>
        <authorList>
            <person name="Liu X.Y."/>
            <person name="Li C.X."/>
            <person name="Xu J.H."/>
        </authorList>
    </citation>
    <scope>NUCLEOTIDE SEQUENCE [LARGE SCALE GENOMIC DNA]</scope>
    <source>
        <strain evidence="1 2">OP-1</strain>
    </source>
</reference>
<evidence type="ECO:0000313" key="2">
    <source>
        <dbReference type="Proteomes" id="UP000027451"/>
    </source>
</evidence>
<dbReference type="OrthoDB" id="9132375at2"/>
<dbReference type="Proteomes" id="UP000027451">
    <property type="component" value="Unassembled WGS sequence"/>
</dbReference>
<dbReference type="AlphaFoldDB" id="A0A656QMJ6"/>
<keyword evidence="2" id="KW-1185">Reference proteome</keyword>
<gene>
    <name evidence="1" type="ORF">BG60_25025</name>
</gene>
<sequence>MFPVLMQPFFSVARTNLETGLRAASSFAVGFRQLGELNEKTMKSALADVRVQWGAPQASEAQPALPVAFLSYASDLLSIIAATAADVIDAIGATSSQPDPGAPKLVLAESIEPPASVSASGETAIVDATGAVVAHVPK</sequence>
<name>A0A656QMJ6_9BURK</name>
<comment type="caution">
    <text evidence="1">The sequence shown here is derived from an EMBL/GenBank/DDBJ whole genome shotgun (WGS) entry which is preliminary data.</text>
</comment>
<dbReference type="RefSeq" id="WP_008345679.1">
    <property type="nucleotide sequence ID" value="NZ_CP084288.1"/>
</dbReference>
<proteinExistence type="predicted"/>
<accession>A0A656QMJ6</accession>
<protein>
    <recommendedName>
        <fullName evidence="3">Phasin domain-containing protein</fullName>
    </recommendedName>
</protein>
<evidence type="ECO:0008006" key="3">
    <source>
        <dbReference type="Google" id="ProtNLM"/>
    </source>
</evidence>
<organism evidence="1 2">
    <name type="scientific">Caballeronia zhejiangensis</name>
    <dbReference type="NCBI Taxonomy" id="871203"/>
    <lineage>
        <taxon>Bacteria</taxon>
        <taxon>Pseudomonadati</taxon>
        <taxon>Pseudomonadota</taxon>
        <taxon>Betaproteobacteria</taxon>
        <taxon>Burkholderiales</taxon>
        <taxon>Burkholderiaceae</taxon>
        <taxon>Caballeronia</taxon>
    </lineage>
</organism>
<evidence type="ECO:0000313" key="1">
    <source>
        <dbReference type="EMBL" id="KDR32131.1"/>
    </source>
</evidence>